<comment type="similarity">
    <text evidence="4 14">Belongs to the LRR-containing bacterial E3 ligase family.</text>
</comment>
<keyword evidence="9" id="KW-0677">Repeat</keyword>
<reference evidence="16" key="2">
    <citation type="submission" date="2019-10" db="EMBL/GenBank/DDBJ databases">
        <authorList>
            <consortium name="NCBI Pathogen Detection Project"/>
        </authorList>
    </citation>
    <scope>NUCLEOTIDE SEQUENCE</scope>
    <source>
        <strain evidence="16">Salmonella enterica</strain>
    </source>
</reference>
<feature type="domain" description="NEL" evidence="15">
    <location>
        <begin position="499"/>
        <end position="789"/>
    </location>
</feature>
<dbReference type="InterPro" id="IPR029487">
    <property type="entry name" value="NEL_dom"/>
</dbReference>
<dbReference type="GO" id="GO:0030430">
    <property type="term" value="C:host cell cytoplasm"/>
    <property type="evidence" value="ECO:0007669"/>
    <property type="project" value="UniProtKB-SubCell"/>
</dbReference>
<dbReference type="PANTHER" id="PTHR47114:SF2">
    <property type="entry name" value="OLIGODENDROCYTE-MYELIN GLYCOPROTEIN"/>
    <property type="match status" value="1"/>
</dbReference>
<dbReference type="Gene3D" id="1.20.58.360">
    <property type="entry name" value="Shigella T3SS effector IpaH defines"/>
    <property type="match status" value="1"/>
</dbReference>
<evidence type="ECO:0000256" key="7">
    <source>
        <dbReference type="ARBA" id="ARBA00022614"/>
    </source>
</evidence>
<evidence type="ECO:0000256" key="14">
    <source>
        <dbReference type="PROSITE-ProRule" id="PRU01398"/>
    </source>
</evidence>
<evidence type="ECO:0000256" key="11">
    <source>
        <dbReference type="ARBA" id="ARBA00022843"/>
    </source>
</evidence>
<dbReference type="PROSITE" id="PS51450">
    <property type="entry name" value="LRR"/>
    <property type="match status" value="3"/>
</dbReference>
<dbReference type="Gene3D" id="1.20.58.90">
    <property type="match status" value="1"/>
</dbReference>
<evidence type="ECO:0000256" key="9">
    <source>
        <dbReference type="ARBA" id="ARBA00022737"/>
    </source>
</evidence>
<reference evidence="16" key="1">
    <citation type="journal article" date="2018" name="Genome Biol.">
        <title>SKESA: strategic k-mer extension for scrupulous assemblies.</title>
        <authorList>
            <person name="Souvorov A."/>
            <person name="Agarwala R."/>
            <person name="Lipman D.J."/>
        </authorList>
    </citation>
    <scope>NUCLEOTIDE SEQUENCE</scope>
    <source>
        <strain evidence="16">Salmonella enterica</strain>
    </source>
</reference>
<dbReference type="Gene3D" id="3.80.10.10">
    <property type="entry name" value="Ribonuclease Inhibitor"/>
    <property type="match status" value="1"/>
</dbReference>
<dbReference type="EC" id="2.3.2.27" evidence="5"/>
<evidence type="ECO:0000256" key="2">
    <source>
        <dbReference type="ARBA" id="ARBA00004192"/>
    </source>
</evidence>
<evidence type="ECO:0000256" key="10">
    <source>
        <dbReference type="ARBA" id="ARBA00022786"/>
    </source>
</evidence>
<dbReference type="SMART" id="SM00364">
    <property type="entry name" value="LRR_BAC"/>
    <property type="match status" value="12"/>
</dbReference>
<proteinExistence type="inferred from homology"/>
<protein>
    <recommendedName>
        <fullName evidence="5">RING-type E3 ubiquitin transferase</fullName>
        <ecNumber evidence="5">2.3.2.27</ecNumber>
    </recommendedName>
</protein>
<evidence type="ECO:0000256" key="13">
    <source>
        <dbReference type="ARBA" id="ARBA00023200"/>
    </source>
</evidence>
<keyword evidence="10 14" id="KW-0833">Ubl conjugation pathway</keyword>
<evidence type="ECO:0000313" key="16">
    <source>
        <dbReference type="EMBL" id="HAB5340918.1"/>
    </source>
</evidence>
<dbReference type="InterPro" id="IPR001611">
    <property type="entry name" value="Leu-rich_rpt"/>
</dbReference>
<organism evidence="16">
    <name type="scientific">Salmonella enterica subsp. enterica serovar Mbandaka</name>
    <dbReference type="NCBI Taxonomy" id="192954"/>
    <lineage>
        <taxon>Bacteria</taxon>
        <taxon>Pseudomonadati</taxon>
        <taxon>Pseudomonadota</taxon>
        <taxon>Gammaproteobacteria</taxon>
        <taxon>Enterobacterales</taxon>
        <taxon>Enterobacteriaceae</taxon>
        <taxon>Salmonella</taxon>
    </lineage>
</organism>
<dbReference type="Gene3D" id="1.20.1270.130">
    <property type="entry name" value="Shigella T3SS effector IpaH domain"/>
    <property type="match status" value="1"/>
</dbReference>
<keyword evidence="12" id="KW-0843">Virulence</keyword>
<evidence type="ECO:0000256" key="6">
    <source>
        <dbReference type="ARBA" id="ARBA00022525"/>
    </source>
</evidence>
<comment type="PTM">
    <text evidence="14">Ubiquitinated in the presence of host E1 ubiquitin-activating enzyme, E2 ubiquitin-conjugating enzyme and ubiquitin.</text>
</comment>
<comment type="caution">
    <text evidence="16">The sequence shown here is derived from an EMBL/GenBank/DDBJ whole genome shotgun (WGS) entry which is preliminary data.</text>
</comment>
<keyword evidence="6 14" id="KW-0964">Secreted</keyword>
<evidence type="ECO:0000259" key="15">
    <source>
        <dbReference type="PROSITE" id="PS52053"/>
    </source>
</evidence>
<dbReference type="Pfam" id="PF14496">
    <property type="entry name" value="NEL"/>
    <property type="match status" value="1"/>
</dbReference>
<gene>
    <name evidence="16" type="ORF">GB615_21670</name>
</gene>
<dbReference type="PROSITE" id="PS52053">
    <property type="entry name" value="NEL"/>
    <property type="match status" value="1"/>
</dbReference>
<dbReference type="PANTHER" id="PTHR47114">
    <property type="match status" value="1"/>
</dbReference>
<dbReference type="InterPro" id="IPR032675">
    <property type="entry name" value="LRR_dom_sf"/>
</dbReference>
<evidence type="ECO:0000256" key="12">
    <source>
        <dbReference type="ARBA" id="ARBA00023026"/>
    </source>
</evidence>
<comment type="subcellular location">
    <subcellularLocation>
        <location evidence="2">Host cytoplasm</location>
    </subcellularLocation>
    <subcellularLocation>
        <location evidence="3">Secreted</location>
    </subcellularLocation>
</comment>
<evidence type="ECO:0000256" key="4">
    <source>
        <dbReference type="ARBA" id="ARBA00009868"/>
    </source>
</evidence>
<dbReference type="GO" id="GO:0005576">
    <property type="term" value="C:extracellular region"/>
    <property type="evidence" value="ECO:0007669"/>
    <property type="project" value="UniProtKB-SubCell"/>
</dbReference>
<keyword evidence="11 14" id="KW-0832">Ubl conjugation</keyword>
<dbReference type="Gene3D" id="3.30.2440.10">
    <property type="entry name" value="Secreted effector protein SifA"/>
    <property type="match status" value="1"/>
</dbReference>
<evidence type="ECO:0000256" key="8">
    <source>
        <dbReference type="ARBA" id="ARBA00022679"/>
    </source>
</evidence>
<dbReference type="SUPFAM" id="SSF52058">
    <property type="entry name" value="L domain-like"/>
    <property type="match status" value="1"/>
</dbReference>
<evidence type="ECO:0000256" key="1">
    <source>
        <dbReference type="ARBA" id="ARBA00000900"/>
    </source>
</evidence>
<keyword evidence="13 14" id="KW-1035">Host cytoplasm</keyword>
<keyword evidence="8 14" id="KW-0808">Transferase</keyword>
<dbReference type="EMBL" id="DAAHAT010000037">
    <property type="protein sequence ID" value="HAB5340918.1"/>
    <property type="molecule type" value="Genomic_DNA"/>
</dbReference>
<feature type="active site" description="Glycyl thioester intermediate" evidence="14">
    <location>
        <position position="586"/>
    </location>
</feature>
<sequence length="789" mass="85785">MPLHVGRGCLPATITNLRINCIAQSATPPEMSLWEKIKEFFCSTHQTEAQECIWTICHPSVGTTREDVVSRFEQLRMLVYAGYEESIHSGRHGESHFCILDADNQEILSVTLDDAGNYTVNCQGHNETYRFTMDIEQGEECTEHAEGASGTLQVSPLPAPAAPQTPAEYDAVWSEWKGAAPAEELRGRAATVQRICTCLNNGSRELNVGESGLTALPDRLPAHITTLVIPHNNYLTSLPTLPSGLEVLTVEDNQLTSLPPLPSGLEVLTVEDNQLTSLPPLPAGLVVLTVSGNQLTSLPPLPAGLQTLSVAGNQLTSLPPLPAGLQMLLVARNQLTSLPPLPAGLQMLSVAGNQLTRLPPLPAGLRRLLVAGNQLTSLPPLPAGLQVLSVSDNQLTSLPLLPAGLELLTLERNPQLVRLPPLPEGLQTLSVDANPQLTRLPALPSGLQRLYARNNQLTRLPESITGLSSEASVNLEGNPLSERTLQALREITSAPGYSGPRILFDMAGASAPREGEPAPADRWHMFGQEDNAAAFSLFLDRLSETENFMKDAGFKAQISSWLVQLAEDEALRAKTFAMATEATASCQDRVTLALHQMKNVQLVHDAEKGQYDNNLAALVATGREMFRLEKLEQIAREKAGTLALADDVEVYLAYQNKLKKALGLTSVTAEMRFFGVSGVTVSDLQAAELQVKAAEKSELREWILQWGPLHSVLERKAPERVNALREKQISDYEETYRMLSDTELRPFGLVGNTDAERTIGARAMESAKKTFLDGLRPLVEEMLGSYLAP</sequence>
<dbReference type="FunFam" id="1.20.58.360:FF:000001">
    <property type="entry name" value="Probable E3 ubiquitin-protein ligase ipaH7.8"/>
    <property type="match status" value="1"/>
</dbReference>
<dbReference type="InterPro" id="IPR051071">
    <property type="entry name" value="LRR-bact_E3_ubiq_ligases"/>
</dbReference>
<evidence type="ECO:0000256" key="5">
    <source>
        <dbReference type="ARBA" id="ARBA00012483"/>
    </source>
</evidence>
<keyword evidence="7" id="KW-0433">Leucine-rich repeat</keyword>
<comment type="catalytic activity">
    <reaction evidence="1">
        <text>S-ubiquitinyl-[E2 ubiquitin-conjugating enzyme]-L-cysteine + [acceptor protein]-L-lysine = [E2 ubiquitin-conjugating enzyme]-L-cysteine + N(6)-ubiquitinyl-[acceptor protein]-L-lysine.</text>
        <dbReference type="EC" id="2.3.2.27"/>
    </reaction>
</comment>
<dbReference type="FunFam" id="1.20.58.90:FF:000013">
    <property type="entry name" value="Type III secretion system effector protein-E3 Ubiquitin ligase"/>
    <property type="match status" value="1"/>
</dbReference>
<dbReference type="AlphaFoldDB" id="A0A6Y3V7L3"/>
<dbReference type="GO" id="GO:0061630">
    <property type="term" value="F:ubiquitin protein ligase activity"/>
    <property type="evidence" value="ECO:0007669"/>
    <property type="project" value="UniProtKB-EC"/>
</dbReference>
<name>A0A6Y3V7L3_SALET</name>
<accession>A0A6Y3V7L3</accession>
<evidence type="ECO:0000256" key="3">
    <source>
        <dbReference type="ARBA" id="ARBA00004613"/>
    </source>
</evidence>
<dbReference type="GO" id="GO:0016567">
    <property type="term" value="P:protein ubiquitination"/>
    <property type="evidence" value="ECO:0007669"/>
    <property type="project" value="InterPro"/>
</dbReference>